<organism evidence="2 3">
    <name type="scientific">Roseibium porphyridii</name>
    <dbReference type="NCBI Taxonomy" id="2866279"/>
    <lineage>
        <taxon>Bacteria</taxon>
        <taxon>Pseudomonadati</taxon>
        <taxon>Pseudomonadota</taxon>
        <taxon>Alphaproteobacteria</taxon>
        <taxon>Hyphomicrobiales</taxon>
        <taxon>Stappiaceae</taxon>
        <taxon>Roseibium</taxon>
    </lineage>
</organism>
<proteinExistence type="predicted"/>
<dbReference type="InterPro" id="IPR007709">
    <property type="entry name" value="N-FG_amidohydro"/>
</dbReference>
<evidence type="ECO:0000313" key="2">
    <source>
        <dbReference type="EMBL" id="WFE89940.1"/>
    </source>
</evidence>
<dbReference type="Gene3D" id="3.40.630.40">
    <property type="entry name" value="Zn-dependent exopeptidases"/>
    <property type="match status" value="1"/>
</dbReference>
<name>A0ABY8F7V4_9HYPH</name>
<dbReference type="Proteomes" id="UP001209803">
    <property type="component" value="Chromosome"/>
</dbReference>
<protein>
    <submittedName>
        <fullName evidence="2">N-formylglutamate amidohydrolase</fullName>
    </submittedName>
</protein>
<evidence type="ECO:0000256" key="1">
    <source>
        <dbReference type="SAM" id="MobiDB-lite"/>
    </source>
</evidence>
<feature type="compositionally biased region" description="Acidic residues" evidence="1">
    <location>
        <begin position="270"/>
        <end position="287"/>
    </location>
</feature>
<feature type="region of interest" description="Disordered" evidence="1">
    <location>
        <begin position="256"/>
        <end position="338"/>
    </location>
</feature>
<gene>
    <name evidence="2" type="ORF">K1718_00890</name>
</gene>
<dbReference type="EMBL" id="CP120863">
    <property type="protein sequence ID" value="WFE89940.1"/>
    <property type="molecule type" value="Genomic_DNA"/>
</dbReference>
<dbReference type="Pfam" id="PF05013">
    <property type="entry name" value="FGase"/>
    <property type="match status" value="1"/>
</dbReference>
<evidence type="ECO:0000313" key="3">
    <source>
        <dbReference type="Proteomes" id="UP001209803"/>
    </source>
</evidence>
<sequence>MILVNEGESPVILCLPHSGTDMPEAVSKRLNATGRLQADLSWQLDRVFDFHHILNVTVIRSTVSRYVIDLDKPVGNGDGEHCPVTTLDGKRIYQEGEEPGPTEIEQRELLFYDPFHKALRHQLDRLTKKHGKVILLDCQSMRSHIKGVTGKGLPLVSVGSMDGKSTDPDLRNLLVGSFQGLPGFTISVDEHAKGGLITRTLGQPDRGVHAMSLLLAQRAYLRHESPPFEPDKTRVERLREVLQDMLTRLIDWTALPDKNGNEASSGEVSQEPEADSDPSGEMSDDEVVAPNAEETEHRQEAEIEVDPVDASQSTSNDSGEPESGVSDELPEKPLLVAE</sequence>
<keyword evidence="3" id="KW-1185">Reference proteome</keyword>
<dbReference type="RefSeq" id="WP_265680046.1">
    <property type="nucleotide sequence ID" value="NZ_CP120863.1"/>
</dbReference>
<reference evidence="2 3" key="1">
    <citation type="submission" date="2023-03" db="EMBL/GenBank/DDBJ databases">
        <title>Roseibium porphyridii sp. nov. and Roseibium rhodosorbium sp. nov. isolated from marine algae, Porphyridium cruentum and Rhodosorus marinus, respectively.</title>
        <authorList>
            <person name="Lee M.W."/>
            <person name="Choi B.J."/>
            <person name="Lee J.K."/>
            <person name="Choi D.G."/>
            <person name="Baek J.H."/>
            <person name="Bayburt H."/>
            <person name="Kim J.M."/>
            <person name="Han D.M."/>
            <person name="Kim K.H."/>
            <person name="Jeon C.O."/>
        </authorList>
    </citation>
    <scope>NUCLEOTIDE SEQUENCE [LARGE SCALE GENOMIC DNA]</scope>
    <source>
        <strain evidence="2 3">KMA01</strain>
    </source>
</reference>
<dbReference type="SUPFAM" id="SSF53187">
    <property type="entry name" value="Zn-dependent exopeptidases"/>
    <property type="match status" value="1"/>
</dbReference>
<accession>A0ABY8F7V4</accession>